<gene>
    <name evidence="4" type="ordered locus">NGR_c07090</name>
</gene>
<dbReference type="PATRIC" id="fig|394.7.peg.3524"/>
<evidence type="ECO:0000259" key="2">
    <source>
        <dbReference type="PROSITE" id="PS50404"/>
    </source>
</evidence>
<dbReference type="SUPFAM" id="SSF47616">
    <property type="entry name" value="GST C-terminal domain-like"/>
    <property type="match status" value="1"/>
</dbReference>
<dbReference type="GO" id="GO:0004364">
    <property type="term" value="F:glutathione transferase activity"/>
    <property type="evidence" value="ECO:0007669"/>
    <property type="project" value="UniProtKB-EC"/>
</dbReference>
<dbReference type="HOGENOM" id="CLU_011226_6_1_5"/>
<dbReference type="InterPro" id="IPR040079">
    <property type="entry name" value="Glutathione_S-Trfase"/>
</dbReference>
<dbReference type="EMBL" id="CP001389">
    <property type="protein sequence ID" value="ACP24502.1"/>
    <property type="molecule type" value="Genomic_DNA"/>
</dbReference>
<dbReference type="AlphaFoldDB" id="C3MIF4"/>
<comment type="similarity">
    <text evidence="1">Belongs to the GST superfamily.</text>
</comment>
<dbReference type="Pfam" id="PF00043">
    <property type="entry name" value="GST_C"/>
    <property type="match status" value="1"/>
</dbReference>
<dbReference type="InterPro" id="IPR004046">
    <property type="entry name" value="GST_C"/>
</dbReference>
<evidence type="ECO:0000259" key="3">
    <source>
        <dbReference type="PROSITE" id="PS50405"/>
    </source>
</evidence>
<dbReference type="SFLD" id="SFLDS00019">
    <property type="entry name" value="Glutathione_Transferase_(cytos"/>
    <property type="match status" value="1"/>
</dbReference>
<keyword evidence="4" id="KW-0808">Transferase</keyword>
<dbReference type="Pfam" id="PF02798">
    <property type="entry name" value="GST_N"/>
    <property type="match status" value="1"/>
</dbReference>
<proteinExistence type="inferred from homology"/>
<dbReference type="Gene3D" id="1.20.1050.10">
    <property type="match status" value="1"/>
</dbReference>
<feature type="domain" description="GST C-terminal" evidence="3">
    <location>
        <begin position="87"/>
        <end position="207"/>
    </location>
</feature>
<feature type="domain" description="GST N-terminal" evidence="2">
    <location>
        <begin position="1"/>
        <end position="81"/>
    </location>
</feature>
<evidence type="ECO:0000313" key="4">
    <source>
        <dbReference type="EMBL" id="ACP24502.1"/>
    </source>
</evidence>
<dbReference type="InterPro" id="IPR036282">
    <property type="entry name" value="Glutathione-S-Trfase_C_sf"/>
</dbReference>
<organism evidence="4 5">
    <name type="scientific">Sinorhizobium fredii (strain NBRC 101917 / NGR234)</name>
    <dbReference type="NCBI Taxonomy" id="394"/>
    <lineage>
        <taxon>Bacteria</taxon>
        <taxon>Pseudomonadati</taxon>
        <taxon>Pseudomonadota</taxon>
        <taxon>Alphaproteobacteria</taxon>
        <taxon>Hyphomicrobiales</taxon>
        <taxon>Rhizobiaceae</taxon>
        <taxon>Sinorhizobium/Ensifer group</taxon>
        <taxon>Sinorhizobium</taxon>
    </lineage>
</organism>
<dbReference type="EC" id="2.5.1.18" evidence="4"/>
<dbReference type="CDD" id="cd03057">
    <property type="entry name" value="GST_N_Beta"/>
    <property type="match status" value="1"/>
</dbReference>
<dbReference type="SUPFAM" id="SSF52833">
    <property type="entry name" value="Thioredoxin-like"/>
    <property type="match status" value="1"/>
</dbReference>
<protein>
    <submittedName>
        <fullName evidence="4">Glutathione S-transferase</fullName>
        <ecNumber evidence="4">2.5.1.18</ecNumber>
    </submittedName>
</protein>
<dbReference type="STRING" id="394.NGR_c07090"/>
<keyword evidence="5" id="KW-1185">Reference proteome</keyword>
<accession>C3MIF4</accession>
<dbReference type="OrthoDB" id="7583243at2"/>
<dbReference type="SFLD" id="SFLDG00358">
    <property type="entry name" value="Main_(cytGST)"/>
    <property type="match status" value="1"/>
</dbReference>
<dbReference type="InterPro" id="IPR036249">
    <property type="entry name" value="Thioredoxin-like_sf"/>
</dbReference>
<dbReference type="KEGG" id="rhi:NGR_c07090"/>
<evidence type="ECO:0000313" key="5">
    <source>
        <dbReference type="Proteomes" id="UP000001054"/>
    </source>
</evidence>
<dbReference type="Gene3D" id="3.40.30.10">
    <property type="entry name" value="Glutaredoxin"/>
    <property type="match status" value="1"/>
</dbReference>
<dbReference type="PANTHER" id="PTHR44051">
    <property type="entry name" value="GLUTATHIONE S-TRANSFERASE-RELATED"/>
    <property type="match status" value="1"/>
</dbReference>
<dbReference type="InterPro" id="IPR010987">
    <property type="entry name" value="Glutathione-S-Trfase_C-like"/>
</dbReference>
<reference evidence="4 5" key="1">
    <citation type="journal article" date="2009" name="Appl. Environ. Microbiol.">
        <title>Rhizobium sp. strain NGR234 possesses a remarkable number of secretion systems.</title>
        <authorList>
            <person name="Schmeisser C."/>
            <person name="Liesegang H."/>
            <person name="Krysciak D."/>
            <person name="Bakkou N."/>
            <person name="Le Quere A."/>
            <person name="Wollherr A."/>
            <person name="Heinemeyer I."/>
            <person name="Morgenstern B."/>
            <person name="Pommerening-Roeser A."/>
            <person name="Flores M."/>
            <person name="Palacios R."/>
            <person name="Brenner S."/>
            <person name="Gottschalk G."/>
            <person name="Schmitz R.A."/>
            <person name="Broughton W.J."/>
            <person name="Perret X."/>
            <person name="Strittmatter A.W."/>
            <person name="Streit W.R."/>
        </authorList>
    </citation>
    <scope>NUCLEOTIDE SEQUENCE [LARGE SCALE GENOMIC DNA]</scope>
    <source>
        <strain evidence="5">NBRC 101917 / NGR234</strain>
    </source>
</reference>
<name>C3MIF4_SINFN</name>
<dbReference type="PROSITE" id="PS50404">
    <property type="entry name" value="GST_NTER"/>
    <property type="match status" value="1"/>
</dbReference>
<dbReference type="PANTHER" id="PTHR44051:SF8">
    <property type="entry name" value="GLUTATHIONE S-TRANSFERASE GSTA"/>
    <property type="match status" value="1"/>
</dbReference>
<sequence length="207" mass="22689">MMLKLFYTPGSCSLASHIALEEAGAAYEAHRVDFSKAEQTKPEYLAINPKGRVPALATDRGTLTETPAILVYIAQTFPGARLAPIDDPFEFARLQSFLSYLCSTVHVAHAHGRRGARWADDPAAHEAMKAKVSKNMADCFAMIEGTMFAGPFVMGENYSIADPYLFTIASWLEGDGVDPAQFPKILGHRNRMTERPAVAKVLQVVRS</sequence>
<evidence type="ECO:0000256" key="1">
    <source>
        <dbReference type="RuleBase" id="RU003494"/>
    </source>
</evidence>
<dbReference type="eggNOG" id="COG0625">
    <property type="taxonomic scope" value="Bacteria"/>
</dbReference>
<dbReference type="SFLD" id="SFLDG01150">
    <property type="entry name" value="Main.1:_Beta-like"/>
    <property type="match status" value="1"/>
</dbReference>
<dbReference type="CDD" id="cd03188">
    <property type="entry name" value="GST_C_Beta"/>
    <property type="match status" value="1"/>
</dbReference>
<dbReference type="Proteomes" id="UP000001054">
    <property type="component" value="Chromosome"/>
</dbReference>
<dbReference type="PROSITE" id="PS50405">
    <property type="entry name" value="GST_CTER"/>
    <property type="match status" value="1"/>
</dbReference>
<dbReference type="InterPro" id="IPR004045">
    <property type="entry name" value="Glutathione_S-Trfase_N"/>
</dbReference>